<evidence type="ECO:0000256" key="6">
    <source>
        <dbReference type="SAM" id="Phobius"/>
    </source>
</evidence>
<feature type="transmembrane region" description="Helical" evidence="6">
    <location>
        <begin position="50"/>
        <end position="70"/>
    </location>
</feature>
<feature type="transmembrane region" description="Helical" evidence="6">
    <location>
        <begin position="274"/>
        <end position="291"/>
    </location>
</feature>
<dbReference type="InterPro" id="IPR036259">
    <property type="entry name" value="MFS_trans_sf"/>
</dbReference>
<dbReference type="PANTHER" id="PTHR11662">
    <property type="entry name" value="SOLUTE CARRIER FAMILY 17"/>
    <property type="match status" value="1"/>
</dbReference>
<keyword evidence="9" id="KW-1185">Reference proteome</keyword>
<feature type="transmembrane region" description="Helical" evidence="6">
    <location>
        <begin position="298"/>
        <end position="319"/>
    </location>
</feature>
<dbReference type="PANTHER" id="PTHR11662:SF399">
    <property type="entry name" value="FI19708P1-RELATED"/>
    <property type="match status" value="1"/>
</dbReference>
<evidence type="ECO:0000256" key="5">
    <source>
        <dbReference type="ARBA" id="ARBA00023136"/>
    </source>
</evidence>
<evidence type="ECO:0000313" key="8">
    <source>
        <dbReference type="EMBL" id="WAH43928.1"/>
    </source>
</evidence>
<dbReference type="Pfam" id="PF07690">
    <property type="entry name" value="MFS_1"/>
    <property type="match status" value="1"/>
</dbReference>
<proteinExistence type="predicted"/>
<dbReference type="InterPro" id="IPR050382">
    <property type="entry name" value="MFS_Na/Anion_cotransporter"/>
</dbReference>
<evidence type="ECO:0000256" key="2">
    <source>
        <dbReference type="ARBA" id="ARBA00022448"/>
    </source>
</evidence>
<name>A0ABY6ZLY4_9BACL</name>
<feature type="domain" description="Major facilitator superfamily (MFS) profile" evidence="7">
    <location>
        <begin position="12"/>
        <end position="417"/>
    </location>
</feature>
<reference evidence="8" key="1">
    <citation type="submission" date="2022-08" db="EMBL/GenBank/DDBJ databases">
        <title>Alicyclobacillus fastidiosus DSM 17978, complete genome.</title>
        <authorList>
            <person name="Wang Q."/>
            <person name="Cai R."/>
            <person name="Wang Z."/>
        </authorList>
    </citation>
    <scope>NUCLEOTIDE SEQUENCE</scope>
    <source>
        <strain evidence="8">DSM 17978</strain>
    </source>
</reference>
<dbReference type="Proteomes" id="UP001164761">
    <property type="component" value="Chromosome"/>
</dbReference>
<keyword evidence="5 6" id="KW-0472">Membrane</keyword>
<keyword evidence="3 6" id="KW-0812">Transmembrane</keyword>
<protein>
    <submittedName>
        <fullName evidence="8">MFS transporter</fullName>
    </submittedName>
</protein>
<evidence type="ECO:0000313" key="9">
    <source>
        <dbReference type="Proteomes" id="UP001164761"/>
    </source>
</evidence>
<evidence type="ECO:0000256" key="3">
    <source>
        <dbReference type="ARBA" id="ARBA00022692"/>
    </source>
</evidence>
<dbReference type="Gene3D" id="1.20.1250.20">
    <property type="entry name" value="MFS general substrate transporter like domains"/>
    <property type="match status" value="2"/>
</dbReference>
<sequence>MSSRTNARWFLIVPSIMVFWMIGNIDKLGISIVVSNRSFLNAMNLEGKSARIALLSTGFTFAYAIANFFWGIVADRWGPRRVAICGTSIWGLMMILGGISTTYGFLLISRILLGIGEAILWVVSTKFSANWFNKKEVSRAQSLWFIGNTLGPAIGAPLIVAVMAGSWRNAFFMLAALSLIIAMPMFVFFTRNTPNEHFAANEEEIAYIETGKESGITHEERESITIFTRKWRYWLIVVAHVSFGYVFFGLSFWLPTYLKTIRHFSASSMAGWTSVSWIFGVVGALLAGYIIDRSKQASILGIVCSVLGAIVMYTGAVTGTATTSAAMLSIGVACQQAAMIVNLYLLQKFVSTRSIGSATGIMAGFSTLLGGFAPIVIGALVSLTGGSFMMGIDTLVIFALIALIAYICIWPSERARQDQSVETTVQIS</sequence>
<evidence type="ECO:0000259" key="7">
    <source>
        <dbReference type="PROSITE" id="PS50850"/>
    </source>
</evidence>
<feature type="transmembrane region" description="Helical" evidence="6">
    <location>
        <begin position="358"/>
        <end position="381"/>
    </location>
</feature>
<keyword evidence="2" id="KW-0813">Transport</keyword>
<gene>
    <name evidence="8" type="ORF">NZD89_11385</name>
</gene>
<feature type="transmembrane region" description="Helical" evidence="6">
    <location>
        <begin position="9"/>
        <end position="30"/>
    </location>
</feature>
<evidence type="ECO:0000256" key="4">
    <source>
        <dbReference type="ARBA" id="ARBA00022989"/>
    </source>
</evidence>
<dbReference type="InterPro" id="IPR020846">
    <property type="entry name" value="MFS_dom"/>
</dbReference>
<keyword evidence="4 6" id="KW-1133">Transmembrane helix</keyword>
<feature type="transmembrane region" description="Helical" evidence="6">
    <location>
        <begin position="170"/>
        <end position="189"/>
    </location>
</feature>
<dbReference type="RefSeq" id="WP_268007834.1">
    <property type="nucleotide sequence ID" value="NZ_CP104067.1"/>
</dbReference>
<evidence type="ECO:0000256" key="1">
    <source>
        <dbReference type="ARBA" id="ARBA00004651"/>
    </source>
</evidence>
<feature type="transmembrane region" description="Helical" evidence="6">
    <location>
        <begin position="325"/>
        <end position="346"/>
    </location>
</feature>
<dbReference type="EMBL" id="CP104067">
    <property type="protein sequence ID" value="WAH43928.1"/>
    <property type="molecule type" value="Genomic_DNA"/>
</dbReference>
<accession>A0ABY6ZLY4</accession>
<feature type="transmembrane region" description="Helical" evidence="6">
    <location>
        <begin position="387"/>
        <end position="409"/>
    </location>
</feature>
<comment type="subcellular location">
    <subcellularLocation>
        <location evidence="1">Cell membrane</location>
        <topology evidence="1">Multi-pass membrane protein</topology>
    </subcellularLocation>
</comment>
<feature type="transmembrane region" description="Helical" evidence="6">
    <location>
        <begin position="105"/>
        <end position="123"/>
    </location>
</feature>
<dbReference type="PROSITE" id="PS50850">
    <property type="entry name" value="MFS"/>
    <property type="match status" value="1"/>
</dbReference>
<organism evidence="8 9">
    <name type="scientific">Alicyclobacillus fastidiosus</name>
    <dbReference type="NCBI Taxonomy" id="392011"/>
    <lineage>
        <taxon>Bacteria</taxon>
        <taxon>Bacillati</taxon>
        <taxon>Bacillota</taxon>
        <taxon>Bacilli</taxon>
        <taxon>Bacillales</taxon>
        <taxon>Alicyclobacillaceae</taxon>
        <taxon>Alicyclobacillus</taxon>
    </lineage>
</organism>
<dbReference type="SUPFAM" id="SSF103473">
    <property type="entry name" value="MFS general substrate transporter"/>
    <property type="match status" value="1"/>
</dbReference>
<feature type="transmembrane region" description="Helical" evidence="6">
    <location>
        <begin position="143"/>
        <end position="164"/>
    </location>
</feature>
<feature type="transmembrane region" description="Helical" evidence="6">
    <location>
        <begin position="233"/>
        <end position="254"/>
    </location>
</feature>
<dbReference type="InterPro" id="IPR011701">
    <property type="entry name" value="MFS"/>
</dbReference>